<evidence type="ECO:0000256" key="4">
    <source>
        <dbReference type="ARBA" id="ARBA00022737"/>
    </source>
</evidence>
<dbReference type="Proteomes" id="UP000008744">
    <property type="component" value="Unassembled WGS sequence"/>
</dbReference>
<evidence type="ECO:0000256" key="2">
    <source>
        <dbReference type="ARBA" id="ARBA00022525"/>
    </source>
</evidence>
<feature type="domain" description="Saposin B-type" evidence="8">
    <location>
        <begin position="300"/>
        <end position="380"/>
    </location>
</feature>
<dbReference type="Pfam" id="PF05184">
    <property type="entry name" value="SapB_1"/>
    <property type="match status" value="6"/>
</dbReference>
<accession>B4GNA3</accession>
<dbReference type="HOGENOM" id="CLU_013334_0_0_1"/>
<evidence type="ECO:0000256" key="7">
    <source>
        <dbReference type="SAM" id="SignalP"/>
    </source>
</evidence>
<dbReference type="GO" id="GO:0016020">
    <property type="term" value="C:membrane"/>
    <property type="evidence" value="ECO:0007669"/>
    <property type="project" value="GOC"/>
</dbReference>
<keyword evidence="6" id="KW-0325">Glycoprotein</keyword>
<dbReference type="eggNOG" id="KOG1340">
    <property type="taxonomic scope" value="Eukaryota"/>
</dbReference>
<evidence type="ECO:0000259" key="8">
    <source>
        <dbReference type="PROSITE" id="PS50015"/>
    </source>
</evidence>
<feature type="signal peptide" evidence="7">
    <location>
        <begin position="1"/>
        <end position="20"/>
    </location>
</feature>
<evidence type="ECO:0000256" key="1">
    <source>
        <dbReference type="ARBA" id="ARBA00004613"/>
    </source>
</evidence>
<evidence type="ECO:0000256" key="5">
    <source>
        <dbReference type="ARBA" id="ARBA00023157"/>
    </source>
</evidence>
<sequence length="1005" mass="111460">MRRAGLLAILAVCACGIASSSPVSGGAQQLVGASKCTWGPTYWCDNLSIFVFFVFYPLQQLEGMPGHPTLHPDRVGERKVVPVDTDSICQICKDMVTQARDQLKSNETEEELKEVFEGSCKLIPIKPIQKECIKMADDFLPELVEALASQMNPDQVCSVAGLCNSASIDEKLKGAYQAALEGKVQEEDSSEEETSVILKPNQLSCGNCNLLSYMMHEKFEATNRDDMVEQLLHVCGSLSSFSDACANIVLSYFNEIYDHVRQHLNTDALCHVSGVCASRYHQHEEEKQAPEALVALDAGDDIPCALCEQLVKHLRDVLVANTTETEFKQVLEGFCKQSRGFKDECISIVDQYYDVIYNTLVNKLDANGACFLIGVCPKNAAGPHATPVAPIMPLLPAIEPAQVQVTITKLQKLGAHEPKFTQDQLIGMQLPIDHLMGAANPSLLVEGGELCTICEYLLHFIQETLATPATDDEIKHTVENMCTKFPKGVAGQCRNFVEMYGDAVIALLVQGLNPREVCPKLQMCPHNVDNKQDIEVFHPVPVTSGDQQDQPTCPLCLFAVEQAQIKIRDNKSKDNIKKVLAGLCVHLPSKLRSECVDFVNTYSNELIDLLITDFKPQEICVQLKLCPKTKNYLDDMGISMEDDESSSSEELFFNEVASLEQLPIEVVFERDYNGAPNCLICEELVKTVEKKMGKHPTKDSIKQALEQSCDKLKKPVASKCHKLIDKFGDQIADLLLKEMDPKLICAELGLCLFSELDDLEIDEALKYDVIALPHPADQLARLEESPKPKEPPTCVLCEFVMTKLEADLKNKTEQDDIKRAILAVCDHLPATVRKPCDTFVEGYAAAVIDLLSKVPPKEVCQKLQLCFSQVVTDEVIECGVCHGATQVLLPFLSARSKDTDVTTVEMTSVACENLPAKYYSICSKMISIYGNSFKHLSERPYVDQSHVCAEIGKCFDSEKSSLAFARISADPVIRDNRIVMMCGVKEKEKEEGDTVPRFIYTYIFT</sequence>
<evidence type="ECO:0000313" key="9">
    <source>
        <dbReference type="EMBL" id="EDW39229.1"/>
    </source>
</evidence>
<organism evidence="10">
    <name type="scientific">Drosophila persimilis</name>
    <name type="common">Fruit fly</name>
    <dbReference type="NCBI Taxonomy" id="7234"/>
    <lineage>
        <taxon>Eukaryota</taxon>
        <taxon>Metazoa</taxon>
        <taxon>Ecdysozoa</taxon>
        <taxon>Arthropoda</taxon>
        <taxon>Hexapoda</taxon>
        <taxon>Insecta</taxon>
        <taxon>Pterygota</taxon>
        <taxon>Neoptera</taxon>
        <taxon>Endopterygota</taxon>
        <taxon>Diptera</taxon>
        <taxon>Brachycera</taxon>
        <taxon>Muscomorpha</taxon>
        <taxon>Ephydroidea</taxon>
        <taxon>Drosophilidae</taxon>
        <taxon>Drosophila</taxon>
        <taxon>Sophophora</taxon>
    </lineage>
</organism>
<dbReference type="InterPro" id="IPR007856">
    <property type="entry name" value="SapB_1"/>
</dbReference>
<dbReference type="Pfam" id="PF03489">
    <property type="entry name" value="SapB_2"/>
    <property type="match status" value="7"/>
</dbReference>
<dbReference type="InterPro" id="IPR051428">
    <property type="entry name" value="Sphingo_Act-Surfact_Prot"/>
</dbReference>
<dbReference type="InterPro" id="IPR003119">
    <property type="entry name" value="SAP_A"/>
</dbReference>
<dbReference type="GO" id="GO:0005770">
    <property type="term" value="C:late endosome"/>
    <property type="evidence" value="ECO:0007669"/>
    <property type="project" value="EnsemblMetazoa"/>
</dbReference>
<dbReference type="GO" id="GO:0045169">
    <property type="term" value="C:fusome"/>
    <property type="evidence" value="ECO:0007669"/>
    <property type="project" value="EnsemblMetazoa"/>
</dbReference>
<dbReference type="STRING" id="7234.B4GNA3"/>
<dbReference type="PROSITE" id="PS50015">
    <property type="entry name" value="SAP_B"/>
    <property type="match status" value="8"/>
</dbReference>
<dbReference type="InterPro" id="IPR008138">
    <property type="entry name" value="SapB_2"/>
</dbReference>
<keyword evidence="4" id="KW-0677">Repeat</keyword>
<feature type="domain" description="Saposin B-type" evidence="8">
    <location>
        <begin position="447"/>
        <end position="528"/>
    </location>
</feature>
<comment type="subcellular location">
    <subcellularLocation>
        <location evidence="1">Secreted</location>
    </subcellularLocation>
</comment>
<dbReference type="SUPFAM" id="SSF47862">
    <property type="entry name" value="Saposin"/>
    <property type="match status" value="7"/>
</dbReference>
<dbReference type="GO" id="GO:0005776">
    <property type="term" value="C:autophagosome"/>
    <property type="evidence" value="ECO:0007669"/>
    <property type="project" value="EnsemblMetazoa"/>
</dbReference>
<dbReference type="Gene3D" id="1.10.225.10">
    <property type="entry name" value="Saposin-like"/>
    <property type="match status" value="8"/>
</dbReference>
<evidence type="ECO:0000313" key="10">
    <source>
        <dbReference type="Proteomes" id="UP000008744"/>
    </source>
</evidence>
<feature type="domain" description="Saposin B-type" evidence="8">
    <location>
        <begin position="790"/>
        <end position="870"/>
    </location>
</feature>
<feature type="chain" id="PRO_5002803937" evidence="7">
    <location>
        <begin position="21"/>
        <end position="1005"/>
    </location>
</feature>
<feature type="domain" description="Saposin B-type" evidence="8">
    <location>
        <begin position="874"/>
        <end position="958"/>
    </location>
</feature>
<dbReference type="OMA" id="INTICDG"/>
<evidence type="ECO:0000256" key="6">
    <source>
        <dbReference type="ARBA" id="ARBA00023180"/>
    </source>
</evidence>
<feature type="domain" description="Saposin B-type" evidence="8">
    <location>
        <begin position="674"/>
        <end position="755"/>
    </location>
</feature>
<dbReference type="GO" id="GO:0005764">
    <property type="term" value="C:lysosome"/>
    <property type="evidence" value="ECO:0007669"/>
    <property type="project" value="EnsemblMetazoa"/>
</dbReference>
<dbReference type="PANTHER" id="PTHR11480:SF3">
    <property type="entry name" value="BCDNA.GH08312"/>
    <property type="match status" value="1"/>
</dbReference>
<dbReference type="PROSITE" id="PS51257">
    <property type="entry name" value="PROKAR_LIPOPROTEIN"/>
    <property type="match status" value="1"/>
</dbReference>
<dbReference type="EMBL" id="CH479186">
    <property type="protein sequence ID" value="EDW39229.1"/>
    <property type="molecule type" value="Genomic_DNA"/>
</dbReference>
<dbReference type="InterPro" id="IPR011001">
    <property type="entry name" value="Saposin-like"/>
</dbReference>
<dbReference type="InterPro" id="IPR008139">
    <property type="entry name" value="SaposinB_dom"/>
</dbReference>
<dbReference type="AlphaFoldDB" id="B4GNA3"/>
<feature type="domain" description="Saposin B-type" evidence="8">
    <location>
        <begin position="201"/>
        <end position="280"/>
    </location>
</feature>
<name>B4GNA3_DROPE</name>
<evidence type="ECO:0000256" key="3">
    <source>
        <dbReference type="ARBA" id="ARBA00022729"/>
    </source>
</evidence>
<keyword evidence="3 7" id="KW-0732">Signal</keyword>
<keyword evidence="2" id="KW-0964">Secreted</keyword>
<dbReference type="SMR" id="B4GNA3"/>
<dbReference type="InterPro" id="IPR008373">
    <property type="entry name" value="Saposin"/>
</dbReference>
<proteinExistence type="predicted"/>
<dbReference type="SMART" id="SM00741">
    <property type="entry name" value="SapB"/>
    <property type="match status" value="8"/>
</dbReference>
<dbReference type="GO" id="GO:0055088">
    <property type="term" value="P:lipid homeostasis"/>
    <property type="evidence" value="ECO:0007669"/>
    <property type="project" value="EnsemblMetazoa"/>
</dbReference>
<dbReference type="OrthoDB" id="69496at2759"/>
<dbReference type="FunFam" id="1.10.225.10:FF:000016">
    <property type="entry name" value="Saposin-related"/>
    <property type="match status" value="1"/>
</dbReference>
<dbReference type="PhylomeDB" id="B4GNA3"/>
<feature type="domain" description="Saposin B-type" evidence="8">
    <location>
        <begin position="85"/>
        <end position="167"/>
    </location>
</feature>
<feature type="domain" description="Saposin B-type" evidence="8">
    <location>
        <begin position="549"/>
        <end position="630"/>
    </location>
</feature>
<keyword evidence="5" id="KW-1015">Disulfide bond</keyword>
<keyword evidence="10" id="KW-1185">Reference proteome</keyword>
<dbReference type="FunFam" id="1.10.225.10:FF:000002">
    <property type="entry name" value="prosaposin isoform X2"/>
    <property type="match status" value="1"/>
</dbReference>
<dbReference type="PRINTS" id="PR01797">
    <property type="entry name" value="SAPOSIN"/>
</dbReference>
<dbReference type="Pfam" id="PF02199">
    <property type="entry name" value="SapA"/>
    <property type="match status" value="1"/>
</dbReference>
<gene>
    <name evidence="9" type="primary">Dper\GL13982</name>
    <name evidence="9" type="ORF">Dper_GL13982</name>
</gene>
<dbReference type="GO" id="GO:0005576">
    <property type="term" value="C:extracellular region"/>
    <property type="evidence" value="ECO:0007669"/>
    <property type="project" value="UniProtKB-SubCell"/>
</dbReference>
<dbReference type="FunFam" id="1.10.225.10:FF:000019">
    <property type="entry name" value="Saposin-related"/>
    <property type="match status" value="1"/>
</dbReference>
<dbReference type="PANTHER" id="PTHR11480">
    <property type="entry name" value="SAPOSIN-RELATED"/>
    <property type="match status" value="1"/>
</dbReference>
<reference evidence="9 10" key="1">
    <citation type="journal article" date="2007" name="Nature">
        <title>Evolution of genes and genomes on the Drosophila phylogeny.</title>
        <authorList>
            <consortium name="Drosophila 12 Genomes Consortium"/>
            <person name="Clark A.G."/>
            <person name="Eisen M.B."/>
            <person name="Smith D.R."/>
            <person name="Bergman C.M."/>
            <person name="Oliver B."/>
            <person name="Markow T.A."/>
            <person name="Kaufman T.C."/>
            <person name="Kellis M."/>
            <person name="Gelbart W."/>
            <person name="Iyer V.N."/>
            <person name="Pollard D.A."/>
            <person name="Sackton T.B."/>
            <person name="Larracuente A.M."/>
            <person name="Singh N.D."/>
            <person name="Abad J.P."/>
            <person name="Abt D.N."/>
            <person name="Adryan B."/>
            <person name="Aguade M."/>
            <person name="Akashi H."/>
            <person name="Anderson W.W."/>
            <person name="Aquadro C.F."/>
            <person name="Ardell D.H."/>
            <person name="Arguello R."/>
            <person name="Artieri C.G."/>
            <person name="Barbash D.A."/>
            <person name="Barker D."/>
            <person name="Barsanti P."/>
            <person name="Batterham P."/>
            <person name="Batzoglou S."/>
            <person name="Begun D."/>
            <person name="Bhutkar A."/>
            <person name="Blanco E."/>
            <person name="Bosak S.A."/>
            <person name="Bradley R.K."/>
            <person name="Brand A.D."/>
            <person name="Brent M.R."/>
            <person name="Brooks A.N."/>
            <person name="Brown R.H."/>
            <person name="Butlin R.K."/>
            <person name="Caggese C."/>
            <person name="Calvi B.R."/>
            <person name="Bernardo de Carvalho A."/>
            <person name="Caspi A."/>
            <person name="Castrezana S."/>
            <person name="Celniker S.E."/>
            <person name="Chang J.L."/>
            <person name="Chapple C."/>
            <person name="Chatterji S."/>
            <person name="Chinwalla A."/>
            <person name="Civetta A."/>
            <person name="Clifton S.W."/>
            <person name="Comeron J.M."/>
            <person name="Costello J.C."/>
            <person name="Coyne J.A."/>
            <person name="Daub J."/>
            <person name="David R.G."/>
            <person name="Delcher A.L."/>
            <person name="Delehaunty K."/>
            <person name="Do C.B."/>
            <person name="Ebling H."/>
            <person name="Edwards K."/>
            <person name="Eickbush T."/>
            <person name="Evans J.D."/>
            <person name="Filipski A."/>
            <person name="Findeiss S."/>
            <person name="Freyhult E."/>
            <person name="Fulton L."/>
            <person name="Fulton R."/>
            <person name="Garcia A.C."/>
            <person name="Gardiner A."/>
            <person name="Garfield D.A."/>
            <person name="Garvin B.E."/>
            <person name="Gibson G."/>
            <person name="Gilbert D."/>
            <person name="Gnerre S."/>
            <person name="Godfrey J."/>
            <person name="Good R."/>
            <person name="Gotea V."/>
            <person name="Gravely B."/>
            <person name="Greenberg A.J."/>
            <person name="Griffiths-Jones S."/>
            <person name="Gross S."/>
            <person name="Guigo R."/>
            <person name="Gustafson E.A."/>
            <person name="Haerty W."/>
            <person name="Hahn M.W."/>
            <person name="Halligan D.L."/>
            <person name="Halpern A.L."/>
            <person name="Halter G.M."/>
            <person name="Han M.V."/>
            <person name="Heger A."/>
            <person name="Hillier L."/>
            <person name="Hinrichs A.S."/>
            <person name="Holmes I."/>
            <person name="Hoskins R.A."/>
            <person name="Hubisz M.J."/>
            <person name="Hultmark D."/>
            <person name="Huntley M.A."/>
            <person name="Jaffe D.B."/>
            <person name="Jagadeeshan S."/>
            <person name="Jeck W.R."/>
            <person name="Johnson J."/>
            <person name="Jones C.D."/>
            <person name="Jordan W.C."/>
            <person name="Karpen G.H."/>
            <person name="Kataoka E."/>
            <person name="Keightley P.D."/>
            <person name="Kheradpour P."/>
            <person name="Kirkness E.F."/>
            <person name="Koerich L.B."/>
            <person name="Kristiansen K."/>
            <person name="Kudrna D."/>
            <person name="Kulathinal R.J."/>
            <person name="Kumar S."/>
            <person name="Kwok R."/>
            <person name="Lander E."/>
            <person name="Langley C.H."/>
            <person name="Lapoint R."/>
            <person name="Lazzaro B.P."/>
            <person name="Lee S.J."/>
            <person name="Levesque L."/>
            <person name="Li R."/>
            <person name="Lin C.F."/>
            <person name="Lin M.F."/>
            <person name="Lindblad-Toh K."/>
            <person name="Llopart A."/>
            <person name="Long M."/>
            <person name="Low L."/>
            <person name="Lozovsky E."/>
            <person name="Lu J."/>
            <person name="Luo M."/>
            <person name="Machado C.A."/>
            <person name="Makalowski W."/>
            <person name="Marzo M."/>
            <person name="Matsuda M."/>
            <person name="Matzkin L."/>
            <person name="McAllister B."/>
            <person name="McBride C.S."/>
            <person name="McKernan B."/>
            <person name="McKernan K."/>
            <person name="Mendez-Lago M."/>
            <person name="Minx P."/>
            <person name="Mollenhauer M.U."/>
            <person name="Montooth K."/>
            <person name="Mount S.M."/>
            <person name="Mu X."/>
            <person name="Myers E."/>
            <person name="Negre B."/>
            <person name="Newfeld S."/>
            <person name="Nielsen R."/>
            <person name="Noor M.A."/>
            <person name="O'Grady P."/>
            <person name="Pachter L."/>
            <person name="Papaceit M."/>
            <person name="Parisi M.J."/>
            <person name="Parisi M."/>
            <person name="Parts L."/>
            <person name="Pedersen J.S."/>
            <person name="Pesole G."/>
            <person name="Phillippy A.M."/>
            <person name="Ponting C.P."/>
            <person name="Pop M."/>
            <person name="Porcelli D."/>
            <person name="Powell J.R."/>
            <person name="Prohaska S."/>
            <person name="Pruitt K."/>
            <person name="Puig M."/>
            <person name="Quesneville H."/>
            <person name="Ram K.R."/>
            <person name="Rand D."/>
            <person name="Rasmussen M.D."/>
            <person name="Reed L.K."/>
            <person name="Reenan R."/>
            <person name="Reily A."/>
            <person name="Remington K.A."/>
            <person name="Rieger T.T."/>
            <person name="Ritchie M.G."/>
            <person name="Robin C."/>
            <person name="Rogers Y.H."/>
            <person name="Rohde C."/>
            <person name="Rozas J."/>
            <person name="Rubenfield M.J."/>
            <person name="Ruiz A."/>
            <person name="Russo S."/>
            <person name="Salzberg S.L."/>
            <person name="Sanchez-Gracia A."/>
            <person name="Saranga D.J."/>
            <person name="Sato H."/>
            <person name="Schaeffer S.W."/>
            <person name="Schatz M.C."/>
            <person name="Schlenke T."/>
            <person name="Schwartz R."/>
            <person name="Segarra C."/>
            <person name="Singh R.S."/>
            <person name="Sirot L."/>
            <person name="Sirota M."/>
            <person name="Sisneros N.B."/>
            <person name="Smith C.D."/>
            <person name="Smith T.F."/>
            <person name="Spieth J."/>
            <person name="Stage D.E."/>
            <person name="Stark A."/>
            <person name="Stephan W."/>
            <person name="Strausberg R.L."/>
            <person name="Strempel S."/>
            <person name="Sturgill D."/>
            <person name="Sutton G."/>
            <person name="Sutton G.G."/>
            <person name="Tao W."/>
            <person name="Teichmann S."/>
            <person name="Tobari Y.N."/>
            <person name="Tomimura Y."/>
            <person name="Tsolas J.M."/>
            <person name="Valente V.L."/>
            <person name="Venter E."/>
            <person name="Venter J.C."/>
            <person name="Vicario S."/>
            <person name="Vieira F.G."/>
            <person name="Vilella A.J."/>
            <person name="Villasante A."/>
            <person name="Walenz B."/>
            <person name="Wang J."/>
            <person name="Wasserman M."/>
            <person name="Watts T."/>
            <person name="Wilson D."/>
            <person name="Wilson R.K."/>
            <person name="Wing R.A."/>
            <person name="Wolfner M.F."/>
            <person name="Wong A."/>
            <person name="Wong G.K."/>
            <person name="Wu C.I."/>
            <person name="Wu G."/>
            <person name="Yamamoto D."/>
            <person name="Yang H.P."/>
            <person name="Yang S.P."/>
            <person name="Yorke J.A."/>
            <person name="Yoshida K."/>
            <person name="Zdobnov E."/>
            <person name="Zhang P."/>
            <person name="Zhang Y."/>
            <person name="Zimin A.V."/>
            <person name="Baldwin J."/>
            <person name="Abdouelleil A."/>
            <person name="Abdulkadir J."/>
            <person name="Abebe A."/>
            <person name="Abera B."/>
            <person name="Abreu J."/>
            <person name="Acer S.C."/>
            <person name="Aftuck L."/>
            <person name="Alexander A."/>
            <person name="An P."/>
            <person name="Anderson E."/>
            <person name="Anderson S."/>
            <person name="Arachi H."/>
            <person name="Azer M."/>
            <person name="Bachantsang P."/>
            <person name="Barry A."/>
            <person name="Bayul T."/>
            <person name="Berlin A."/>
            <person name="Bessette D."/>
            <person name="Bloom T."/>
            <person name="Blye J."/>
            <person name="Boguslavskiy L."/>
            <person name="Bonnet C."/>
            <person name="Boukhgalter B."/>
            <person name="Bourzgui I."/>
            <person name="Brown A."/>
            <person name="Cahill P."/>
            <person name="Channer S."/>
            <person name="Cheshatsang Y."/>
            <person name="Chuda L."/>
            <person name="Citroen M."/>
            <person name="Collymore A."/>
            <person name="Cooke P."/>
            <person name="Costello M."/>
            <person name="D'Aco K."/>
            <person name="Daza R."/>
            <person name="De Haan G."/>
            <person name="DeGray S."/>
            <person name="DeMaso C."/>
            <person name="Dhargay N."/>
            <person name="Dooley K."/>
            <person name="Dooley E."/>
            <person name="Doricent M."/>
            <person name="Dorje P."/>
            <person name="Dorjee K."/>
            <person name="Dupes A."/>
            <person name="Elong R."/>
            <person name="Falk J."/>
            <person name="Farina A."/>
            <person name="Faro S."/>
            <person name="Ferguson D."/>
            <person name="Fisher S."/>
            <person name="Foley C.D."/>
            <person name="Franke A."/>
            <person name="Friedrich D."/>
            <person name="Gadbois L."/>
            <person name="Gearin G."/>
            <person name="Gearin C.R."/>
            <person name="Giannoukos G."/>
            <person name="Goode T."/>
            <person name="Graham J."/>
            <person name="Grandbois E."/>
            <person name="Grewal S."/>
            <person name="Gyaltsen K."/>
            <person name="Hafez N."/>
            <person name="Hagos B."/>
            <person name="Hall J."/>
            <person name="Henson C."/>
            <person name="Hollinger A."/>
            <person name="Honan T."/>
            <person name="Huard M.D."/>
            <person name="Hughes L."/>
            <person name="Hurhula B."/>
            <person name="Husby M.E."/>
            <person name="Kamat A."/>
            <person name="Kanga B."/>
            <person name="Kashin S."/>
            <person name="Khazanovich D."/>
            <person name="Kisner P."/>
            <person name="Lance K."/>
            <person name="Lara M."/>
            <person name="Lee W."/>
            <person name="Lennon N."/>
            <person name="Letendre F."/>
            <person name="LeVine R."/>
            <person name="Lipovsky A."/>
            <person name="Liu X."/>
            <person name="Liu J."/>
            <person name="Liu S."/>
            <person name="Lokyitsang T."/>
            <person name="Lokyitsang Y."/>
            <person name="Lubonja R."/>
            <person name="Lui A."/>
            <person name="MacDonald P."/>
            <person name="Magnisalis V."/>
            <person name="Maru K."/>
            <person name="Matthews C."/>
            <person name="McCusker W."/>
            <person name="McDonough S."/>
            <person name="Mehta T."/>
            <person name="Meldrim J."/>
            <person name="Meneus L."/>
            <person name="Mihai O."/>
            <person name="Mihalev A."/>
            <person name="Mihova T."/>
            <person name="Mittelman R."/>
            <person name="Mlenga V."/>
            <person name="Montmayeur A."/>
            <person name="Mulrain L."/>
            <person name="Navidi A."/>
            <person name="Naylor J."/>
            <person name="Negash T."/>
            <person name="Nguyen T."/>
            <person name="Nguyen N."/>
            <person name="Nicol R."/>
            <person name="Norbu C."/>
            <person name="Norbu N."/>
            <person name="Novod N."/>
            <person name="O'Neill B."/>
            <person name="Osman S."/>
            <person name="Markiewicz E."/>
            <person name="Oyono O.L."/>
            <person name="Patti C."/>
            <person name="Phunkhang P."/>
            <person name="Pierre F."/>
            <person name="Priest M."/>
            <person name="Raghuraman S."/>
            <person name="Rege F."/>
            <person name="Reyes R."/>
            <person name="Rise C."/>
            <person name="Rogov P."/>
            <person name="Ross K."/>
            <person name="Ryan E."/>
            <person name="Settipalli S."/>
            <person name="Shea T."/>
            <person name="Sherpa N."/>
            <person name="Shi L."/>
            <person name="Shih D."/>
            <person name="Sparrow T."/>
            <person name="Spaulding J."/>
            <person name="Stalker J."/>
            <person name="Stange-Thomann N."/>
            <person name="Stavropoulos S."/>
            <person name="Stone C."/>
            <person name="Strader C."/>
            <person name="Tesfaye S."/>
            <person name="Thomson T."/>
            <person name="Thoulutsang Y."/>
            <person name="Thoulutsang D."/>
            <person name="Topham K."/>
            <person name="Topping I."/>
            <person name="Tsamla T."/>
            <person name="Vassiliev H."/>
            <person name="Vo A."/>
            <person name="Wangchuk T."/>
            <person name="Wangdi T."/>
            <person name="Weiand M."/>
            <person name="Wilkinson J."/>
            <person name="Wilson A."/>
            <person name="Yadav S."/>
            <person name="Young G."/>
            <person name="Yu Q."/>
            <person name="Zembek L."/>
            <person name="Zhong D."/>
            <person name="Zimmer A."/>
            <person name="Zwirko Z."/>
            <person name="Jaffe D.B."/>
            <person name="Alvarez P."/>
            <person name="Brockman W."/>
            <person name="Butler J."/>
            <person name="Chin C."/>
            <person name="Gnerre S."/>
            <person name="Grabherr M."/>
            <person name="Kleber M."/>
            <person name="Mauceli E."/>
            <person name="MacCallum I."/>
        </authorList>
    </citation>
    <scope>NUCLEOTIDE SEQUENCE [LARGE SCALE GENOMIC DNA]</scope>
    <source>
        <strain evidence="10">MSH-3 / Tucson 14011-0111.49</strain>
    </source>
</reference>
<protein>
    <submittedName>
        <fullName evidence="9">GL13982</fullName>
    </submittedName>
</protein>
<dbReference type="GO" id="GO:0006665">
    <property type="term" value="P:sphingolipid metabolic process"/>
    <property type="evidence" value="ECO:0007669"/>
    <property type="project" value="EnsemblMetazoa"/>
</dbReference>